<dbReference type="Pfam" id="PF00378">
    <property type="entry name" value="ECH_1"/>
    <property type="match status" value="1"/>
</dbReference>
<dbReference type="STRING" id="298654.FraEuI1c_5272"/>
<dbReference type="AlphaFoldDB" id="E3J867"/>
<dbReference type="RefSeq" id="WP_013426378.1">
    <property type="nucleotide sequence ID" value="NC_014666.1"/>
</dbReference>
<name>E3J867_PSEI1</name>
<dbReference type="OrthoDB" id="9777711at2"/>
<organism evidence="1 2">
    <name type="scientific">Pseudofrankia inefficax (strain DSM 45817 / CECT 9037 / DDB 130130 / EuI1c)</name>
    <name type="common">Frankia inefficax</name>
    <dbReference type="NCBI Taxonomy" id="298654"/>
    <lineage>
        <taxon>Bacteria</taxon>
        <taxon>Bacillati</taxon>
        <taxon>Actinomycetota</taxon>
        <taxon>Actinomycetes</taxon>
        <taxon>Frankiales</taxon>
        <taxon>Frankiaceae</taxon>
        <taxon>Pseudofrankia</taxon>
    </lineage>
</organism>
<dbReference type="CDD" id="cd06558">
    <property type="entry name" value="crotonase-like"/>
    <property type="match status" value="1"/>
</dbReference>
<dbReference type="Gene3D" id="3.90.226.10">
    <property type="entry name" value="2-enoyl-CoA Hydratase, Chain A, domain 1"/>
    <property type="match status" value="1"/>
</dbReference>
<dbReference type="InterPro" id="IPR001753">
    <property type="entry name" value="Enoyl-CoA_hydra/iso"/>
</dbReference>
<evidence type="ECO:0000313" key="1">
    <source>
        <dbReference type="EMBL" id="ADP83260.1"/>
    </source>
</evidence>
<dbReference type="Proteomes" id="UP000002484">
    <property type="component" value="Chromosome"/>
</dbReference>
<dbReference type="PANTHER" id="PTHR43459">
    <property type="entry name" value="ENOYL-COA HYDRATASE"/>
    <property type="match status" value="1"/>
</dbReference>
<dbReference type="InParanoid" id="E3J867"/>
<dbReference type="eggNOG" id="COG1024">
    <property type="taxonomic scope" value="Bacteria"/>
</dbReference>
<keyword evidence="2" id="KW-1185">Reference proteome</keyword>
<dbReference type="EMBL" id="CP002299">
    <property type="protein sequence ID" value="ADP83260.1"/>
    <property type="molecule type" value="Genomic_DNA"/>
</dbReference>
<dbReference type="PANTHER" id="PTHR43459:SF1">
    <property type="entry name" value="EG:BACN32G11.4 PROTEIN"/>
    <property type="match status" value="1"/>
</dbReference>
<dbReference type="HOGENOM" id="CLU_009834_7_2_11"/>
<gene>
    <name evidence="1" type="ordered locus">FraEuI1c_5272</name>
</gene>
<keyword evidence="1" id="KW-0413">Isomerase</keyword>
<sequence length="284" mass="30572">MTSSAVIEGVEGADVPPPEVTLDISDGIATITLNRPDAGNALTGDQREAIISWLDRFNEDPTVRCVVLTATGRFFCTGADLRNSAPPPARPDDVPEKLVGDVRRSMLRGAIRLIHAILDCEKPVIAAVNGTAAGIGAHIAFACDLVIATEKAKFIEVFARRGLAVDGLGTWLLPRLVGLTRARELVLLAEDVTADRAEQIGLITRSVPAEEFAPTVADIARRLADGPTRAHSANKWLLNRSLDVDRHTLAQEEAWIVDVLSNTVDAGEGVASFVERRPTRFRGF</sequence>
<dbReference type="GO" id="GO:0016853">
    <property type="term" value="F:isomerase activity"/>
    <property type="evidence" value="ECO:0007669"/>
    <property type="project" value="UniProtKB-KW"/>
</dbReference>
<dbReference type="InterPro" id="IPR029045">
    <property type="entry name" value="ClpP/crotonase-like_dom_sf"/>
</dbReference>
<protein>
    <submittedName>
        <fullName evidence="1">Enoyl-CoA hydratase/isomerase</fullName>
    </submittedName>
</protein>
<dbReference type="SUPFAM" id="SSF52096">
    <property type="entry name" value="ClpP/crotonase"/>
    <property type="match status" value="1"/>
</dbReference>
<dbReference type="KEGG" id="fri:FraEuI1c_5272"/>
<accession>E3J867</accession>
<proteinExistence type="predicted"/>
<evidence type="ECO:0000313" key="2">
    <source>
        <dbReference type="Proteomes" id="UP000002484"/>
    </source>
</evidence>
<reference evidence="1 2" key="1">
    <citation type="submission" date="2010-10" db="EMBL/GenBank/DDBJ databases">
        <title>Complete sequence of Frankia sp. EuI1c.</title>
        <authorList>
            <consortium name="US DOE Joint Genome Institute"/>
            <person name="Lucas S."/>
            <person name="Copeland A."/>
            <person name="Lapidus A."/>
            <person name="Cheng J.-F."/>
            <person name="Bruce D."/>
            <person name="Goodwin L."/>
            <person name="Pitluck S."/>
            <person name="Chertkov O."/>
            <person name="Detter J.C."/>
            <person name="Han C."/>
            <person name="Tapia R."/>
            <person name="Land M."/>
            <person name="Hauser L."/>
            <person name="Jeffries C."/>
            <person name="Kyrpides N."/>
            <person name="Ivanova N."/>
            <person name="Mikhailova N."/>
            <person name="Beauchemin N."/>
            <person name="Sen A."/>
            <person name="Sur S.A."/>
            <person name="Gtari M."/>
            <person name="Wall L."/>
            <person name="Tisa L."/>
            <person name="Woyke T."/>
        </authorList>
    </citation>
    <scope>NUCLEOTIDE SEQUENCE [LARGE SCALE GENOMIC DNA]</scope>
    <source>
        <strain evidence="2">DSM 45817 / CECT 9037 / EuI1c</strain>
    </source>
</reference>